<dbReference type="EMBL" id="JBHSPH010000007">
    <property type="protein sequence ID" value="MFC5863830.1"/>
    <property type="molecule type" value="Genomic_DNA"/>
</dbReference>
<feature type="region of interest" description="Disordered" evidence="3">
    <location>
        <begin position="65"/>
        <end position="85"/>
    </location>
</feature>
<evidence type="ECO:0000256" key="1">
    <source>
        <dbReference type="ARBA" id="ARBA00005564"/>
    </source>
</evidence>
<dbReference type="Pfam" id="PF10282">
    <property type="entry name" value="Lactonase"/>
    <property type="match status" value="1"/>
</dbReference>
<evidence type="ECO:0000256" key="2">
    <source>
        <dbReference type="ARBA" id="ARBA00022526"/>
    </source>
</evidence>
<evidence type="ECO:0000313" key="6">
    <source>
        <dbReference type="Proteomes" id="UP001596091"/>
    </source>
</evidence>
<evidence type="ECO:0000256" key="4">
    <source>
        <dbReference type="SAM" id="SignalP"/>
    </source>
</evidence>
<organism evidence="5 6">
    <name type="scientific">Acidicapsa dinghuensis</name>
    <dbReference type="NCBI Taxonomy" id="2218256"/>
    <lineage>
        <taxon>Bacteria</taxon>
        <taxon>Pseudomonadati</taxon>
        <taxon>Acidobacteriota</taxon>
        <taxon>Terriglobia</taxon>
        <taxon>Terriglobales</taxon>
        <taxon>Acidobacteriaceae</taxon>
        <taxon>Acidicapsa</taxon>
    </lineage>
</organism>
<comment type="caution">
    <text evidence="5">The sequence shown here is derived from an EMBL/GenBank/DDBJ whole genome shotgun (WGS) entry which is preliminary data.</text>
</comment>
<keyword evidence="2" id="KW-0313">Glucose metabolism</keyword>
<dbReference type="InterPro" id="IPR015943">
    <property type="entry name" value="WD40/YVTN_repeat-like_dom_sf"/>
</dbReference>
<gene>
    <name evidence="5" type="ORF">ACFPT7_16095</name>
</gene>
<feature type="chain" id="PRO_5046596370" evidence="4">
    <location>
        <begin position="31"/>
        <end position="381"/>
    </location>
</feature>
<dbReference type="SUPFAM" id="SSF50974">
    <property type="entry name" value="Nitrous oxide reductase, N-terminal domain"/>
    <property type="match status" value="1"/>
</dbReference>
<name>A0ABW1EKN1_9BACT</name>
<dbReference type="Proteomes" id="UP001596091">
    <property type="component" value="Unassembled WGS sequence"/>
</dbReference>
<dbReference type="Gene3D" id="2.130.10.10">
    <property type="entry name" value="YVTN repeat-like/Quinoprotein amine dehydrogenase"/>
    <property type="match status" value="2"/>
</dbReference>
<proteinExistence type="inferred from homology"/>
<feature type="signal peptide" evidence="4">
    <location>
        <begin position="1"/>
        <end position="30"/>
    </location>
</feature>
<dbReference type="InterPro" id="IPR050282">
    <property type="entry name" value="Cycloisomerase_2"/>
</dbReference>
<dbReference type="InterPro" id="IPR011045">
    <property type="entry name" value="N2O_reductase_N"/>
</dbReference>
<evidence type="ECO:0000313" key="5">
    <source>
        <dbReference type="EMBL" id="MFC5863830.1"/>
    </source>
</evidence>
<dbReference type="InterPro" id="IPR019405">
    <property type="entry name" value="Lactonase_7-beta_prop"/>
</dbReference>
<reference evidence="6" key="1">
    <citation type="journal article" date="2019" name="Int. J. Syst. Evol. Microbiol.">
        <title>The Global Catalogue of Microorganisms (GCM) 10K type strain sequencing project: providing services to taxonomists for standard genome sequencing and annotation.</title>
        <authorList>
            <consortium name="The Broad Institute Genomics Platform"/>
            <consortium name="The Broad Institute Genome Sequencing Center for Infectious Disease"/>
            <person name="Wu L."/>
            <person name="Ma J."/>
        </authorList>
    </citation>
    <scope>NUCLEOTIDE SEQUENCE [LARGE SCALE GENOMIC DNA]</scope>
    <source>
        <strain evidence="6">JCM 4087</strain>
    </source>
</reference>
<dbReference type="PANTHER" id="PTHR30344">
    <property type="entry name" value="6-PHOSPHOGLUCONOLACTONASE-RELATED"/>
    <property type="match status" value="1"/>
</dbReference>
<keyword evidence="2" id="KW-0119">Carbohydrate metabolism</keyword>
<keyword evidence="6" id="KW-1185">Reference proteome</keyword>
<comment type="similarity">
    <text evidence="1">Belongs to the cycloisomerase 2 family.</text>
</comment>
<dbReference type="PANTHER" id="PTHR30344:SF1">
    <property type="entry name" value="6-PHOSPHOGLUCONOLACTONASE"/>
    <property type="match status" value="1"/>
</dbReference>
<keyword evidence="4" id="KW-0732">Signal</keyword>
<accession>A0ABW1EKN1</accession>
<evidence type="ECO:0000256" key="3">
    <source>
        <dbReference type="SAM" id="MobiDB-lite"/>
    </source>
</evidence>
<protein>
    <submittedName>
        <fullName evidence="5">Lactonase family protein</fullName>
    </submittedName>
</protein>
<dbReference type="RefSeq" id="WP_263342179.1">
    <property type="nucleotide sequence ID" value="NZ_JAGSYH010000010.1"/>
</dbReference>
<sequence length="381" mass="38203">MFRLSGGLRTILIGAGASLSMISAATLASAVTPAPTETVFAMTNNADRNEIIAFASARDGQFYETGRFETGGRGSGGTTDPLTSQGSLTFSSDHSLLFAVNAGSGTLSVFRVFQNRLILIDRAPTGGAEPAAVAQWGNLVYVLNEAGPGTVVGFHLSNDGHLTSIPNSSAFLTGTNVGGSSITISPNGQFLAVTERASDKIDVFPINANGTLGSIVTDSSVNPGTFAARFAPEGNLVVSETGPAGATNGSTITSYAVGATGALTPITNALPTFGSANCWNAITPDGRYVYVSNAASATISGFAIGKNGALTPLGNTVLASNPQGATNLDIAVSGDGKYLFTLNSGAGAIGVFTIQSNGSLTPAGEIPGVPANTGLNGIAAE</sequence>